<dbReference type="EMBL" id="BFFP01000003">
    <property type="protein sequence ID" value="GBG93880.1"/>
    <property type="molecule type" value="Genomic_DNA"/>
</dbReference>
<keyword evidence="16" id="KW-0460">Magnesium</keyword>
<keyword evidence="8 15" id="KW-0547">Nucleotide-binding</keyword>
<evidence type="ECO:0000256" key="2">
    <source>
        <dbReference type="ARBA" id="ARBA00004429"/>
    </source>
</evidence>
<dbReference type="Proteomes" id="UP000286848">
    <property type="component" value="Unassembled WGS sequence"/>
</dbReference>
<dbReference type="GO" id="GO:0015093">
    <property type="term" value="F:ferrous iron transmembrane transporter activity"/>
    <property type="evidence" value="ECO:0007669"/>
    <property type="project" value="UniProtKB-UniRule"/>
</dbReference>
<name>A0A401IQS8_9LACO</name>
<evidence type="ECO:0000313" key="20">
    <source>
        <dbReference type="Proteomes" id="UP000286848"/>
    </source>
</evidence>
<dbReference type="AlphaFoldDB" id="A0A401IQS8"/>
<comment type="caution">
    <text evidence="19">The sequence shown here is derived from an EMBL/GenBank/DDBJ whole genome shotgun (WGS) entry which is preliminary data.</text>
</comment>
<comment type="subcellular location">
    <subcellularLocation>
        <location evidence="2">Cell inner membrane</location>
        <topology evidence="2">Multi-pass membrane protein</topology>
    </subcellularLocation>
    <subcellularLocation>
        <location evidence="17">Cell membrane</location>
        <topology evidence="17">Multi-pass membrane protein</topology>
    </subcellularLocation>
</comment>
<dbReference type="GO" id="GO:0046872">
    <property type="term" value="F:metal ion binding"/>
    <property type="evidence" value="ECO:0007669"/>
    <property type="project" value="UniProtKB-KW"/>
</dbReference>
<evidence type="ECO:0000256" key="1">
    <source>
        <dbReference type="ARBA" id="ARBA00003926"/>
    </source>
</evidence>
<feature type="binding site" evidence="16">
    <location>
        <position position="22"/>
    </location>
    <ligand>
        <name>Mg(2+)</name>
        <dbReference type="ChEBI" id="CHEBI:18420"/>
        <label>1</label>
    </ligand>
</feature>
<feature type="binding site" evidence="15">
    <location>
        <begin position="113"/>
        <end position="116"/>
    </location>
    <ligand>
        <name>GTP</name>
        <dbReference type="ChEBI" id="CHEBI:37565"/>
        <label>1</label>
    </ligand>
</feature>
<keyword evidence="11" id="KW-0406">Ion transport</keyword>
<comment type="caution">
    <text evidence="17">Lacks conserved residue(s) required for the propagation of feature annotation.</text>
</comment>
<dbReference type="InterPro" id="IPR027417">
    <property type="entry name" value="P-loop_NTPase"/>
</dbReference>
<keyword evidence="6" id="KW-0997">Cell inner membrane</keyword>
<evidence type="ECO:0000256" key="14">
    <source>
        <dbReference type="NCBIfam" id="TIGR00437"/>
    </source>
</evidence>
<evidence type="ECO:0000256" key="12">
    <source>
        <dbReference type="ARBA" id="ARBA00023134"/>
    </source>
</evidence>
<feature type="binding site" evidence="15">
    <location>
        <begin position="53"/>
        <end position="56"/>
    </location>
    <ligand>
        <name>GTP</name>
        <dbReference type="ChEBI" id="CHEBI:37565"/>
        <label>1</label>
    </ligand>
</feature>
<feature type="binding site" evidence="15">
    <location>
        <begin position="33"/>
        <end position="37"/>
    </location>
    <ligand>
        <name>GTP</name>
        <dbReference type="ChEBI" id="CHEBI:37565"/>
        <label>1</label>
    </ligand>
</feature>
<dbReference type="Pfam" id="PF02421">
    <property type="entry name" value="FeoB_N"/>
    <property type="match status" value="1"/>
</dbReference>
<dbReference type="Pfam" id="PF17910">
    <property type="entry name" value="FeoB_Cyto"/>
    <property type="match status" value="1"/>
</dbReference>
<keyword evidence="7 17" id="KW-0812">Transmembrane</keyword>
<evidence type="ECO:0000256" key="17">
    <source>
        <dbReference type="RuleBase" id="RU362098"/>
    </source>
</evidence>
<evidence type="ECO:0000256" key="3">
    <source>
        <dbReference type="ARBA" id="ARBA00022448"/>
    </source>
</evidence>
<keyword evidence="20" id="KW-1185">Reference proteome</keyword>
<dbReference type="GO" id="GO:0005525">
    <property type="term" value="F:GTP binding"/>
    <property type="evidence" value="ECO:0007669"/>
    <property type="project" value="UniProtKB-KW"/>
</dbReference>
<feature type="transmembrane region" description="Helical" evidence="17">
    <location>
        <begin position="452"/>
        <end position="472"/>
    </location>
</feature>
<comment type="function">
    <text evidence="1 17">Probable transporter of a GTP-driven Fe(2+) uptake system.</text>
</comment>
<keyword evidence="3 17" id="KW-0813">Transport</keyword>
<dbReference type="OrthoDB" id="9809127at2"/>
<dbReference type="PROSITE" id="PS51711">
    <property type="entry name" value="G_FEOB"/>
    <property type="match status" value="1"/>
</dbReference>
<dbReference type="Gene3D" id="1.10.287.1770">
    <property type="match status" value="1"/>
</dbReference>
<dbReference type="InterPro" id="IPR003373">
    <property type="entry name" value="Fe2_transport_prot-B"/>
</dbReference>
<dbReference type="InterPro" id="IPR030389">
    <property type="entry name" value="G_FEOB_dom"/>
</dbReference>
<proteinExistence type="inferred from homology"/>
<feature type="binding site" evidence="15">
    <location>
        <begin position="8"/>
        <end position="15"/>
    </location>
    <ligand>
        <name>GTP</name>
        <dbReference type="ChEBI" id="CHEBI:37565"/>
        <label>1</label>
    </ligand>
</feature>
<evidence type="ECO:0000259" key="18">
    <source>
        <dbReference type="PROSITE" id="PS51711"/>
    </source>
</evidence>
<dbReference type="NCBIfam" id="TIGR00437">
    <property type="entry name" value="feoB"/>
    <property type="match status" value="1"/>
</dbReference>
<evidence type="ECO:0000256" key="8">
    <source>
        <dbReference type="ARBA" id="ARBA00022741"/>
    </source>
</evidence>
<evidence type="ECO:0000256" key="13">
    <source>
        <dbReference type="ARBA" id="ARBA00023136"/>
    </source>
</evidence>
<gene>
    <name evidence="19" type="primary">feoB</name>
    <name evidence="19" type="ORF">LFYK43_03390</name>
</gene>
<dbReference type="CDD" id="cd01879">
    <property type="entry name" value="FeoB"/>
    <property type="match status" value="1"/>
</dbReference>
<dbReference type="GO" id="GO:0005886">
    <property type="term" value="C:plasma membrane"/>
    <property type="evidence" value="ECO:0007669"/>
    <property type="project" value="UniProtKB-SubCell"/>
</dbReference>
<dbReference type="SUPFAM" id="SSF52540">
    <property type="entry name" value="P-loop containing nucleoside triphosphate hydrolases"/>
    <property type="match status" value="1"/>
</dbReference>
<evidence type="ECO:0000256" key="6">
    <source>
        <dbReference type="ARBA" id="ARBA00022519"/>
    </source>
</evidence>
<organism evidence="19 20">
    <name type="scientific">Ligilactobacillus salitolerans</name>
    <dbReference type="NCBI Taxonomy" id="1808352"/>
    <lineage>
        <taxon>Bacteria</taxon>
        <taxon>Bacillati</taxon>
        <taxon>Bacillota</taxon>
        <taxon>Bacilli</taxon>
        <taxon>Lactobacillales</taxon>
        <taxon>Lactobacillaceae</taxon>
        <taxon>Ligilactobacillus</taxon>
    </lineage>
</organism>
<evidence type="ECO:0000313" key="19">
    <source>
        <dbReference type="EMBL" id="GBG93880.1"/>
    </source>
</evidence>
<feature type="binding site" evidence="15">
    <location>
        <begin position="142"/>
        <end position="144"/>
    </location>
    <ligand>
        <name>GTP</name>
        <dbReference type="ChEBI" id="CHEBI:37565"/>
        <label>1</label>
    </ligand>
</feature>
<evidence type="ECO:0000256" key="10">
    <source>
        <dbReference type="ARBA" id="ARBA00023004"/>
    </source>
</evidence>
<dbReference type="RefSeq" id="WP_124974780.1">
    <property type="nucleotide sequence ID" value="NZ_BFFP01000003.1"/>
</dbReference>
<feature type="domain" description="FeoB-type G" evidence="18">
    <location>
        <begin position="1"/>
        <end position="162"/>
    </location>
</feature>
<sequence>MSLIALAGNQNSGKTTLFNELTGSSQYVGNWPGVTVEKKIGRLKVNKQLAILDLPGIYSLSPYTLEERISRKYLLEETLDLIVDVADSTNLERSLYLTLQLLETGLPLVLALNMQDLLKKQGRKINRKKMEYMLSLPVVSLSAAKKENLAGLTKTMEQGVADPPSYPYPEYDDRLESALSMISTQLSGQVAPSKLRYYALKVFERDEKVQKELQLSSHQQKEISEIIATAEQLFDDSSDSIVVNARYDYVAQIMSMCVVDENDFQMSASDQIDRIVTNKWLALPIFALVMWLVYYVSIQTVGTMGTDWVNDNLFGQWIPNAVSQVLQSWHVAGWMQGLIIDGIIGGVGSVLGFVPQIMMLFLCLGILEDCGYMARIAFVMDRIFHRFNLSGKSFIPMLISTGCGVPGIMATRTIESEKDRKMTIMLTTFMPCSAKLTVIALISGTFFPHQSWVAPSAYFLGMLAVVGSGIFLKKTQMFAGPPQPFVMELPAYHLPRARNIFHYVWSRSKRFVQKAGTIIFASCVVIWFLSNFNWKLQMVSQNQSLLKDVGNLLAPVFAPLGFGDWRATVAVLAGLVAKENCVGTLRLAFGSNSAQSFAQALNAAYTPMAGYAFLAFNLLCAPCFAAIGTMYKEYGDKMWTLRALGYQTGLAYLTALCLYQCWLILTGSFSWGNILFALGGISLIAYGLVFKKDHSLEKKQAVV</sequence>
<comment type="similarity">
    <text evidence="17">Belongs to the TRAFAC class TrmE-Era-EngA-EngB-Septin-like GTPase superfamily. FeoB GTPase (TC 9.A.8) family.</text>
</comment>
<feature type="transmembrane region" description="Helical" evidence="17">
    <location>
        <begin position="422"/>
        <end position="446"/>
    </location>
</feature>
<dbReference type="PANTHER" id="PTHR43185">
    <property type="entry name" value="FERROUS IRON TRANSPORT PROTEIN B"/>
    <property type="match status" value="1"/>
</dbReference>
<keyword evidence="10 17" id="KW-0408">Iron</keyword>
<dbReference type="InterPro" id="IPR041069">
    <property type="entry name" value="FeoB_Cyto"/>
</dbReference>
<evidence type="ECO:0000256" key="4">
    <source>
        <dbReference type="ARBA" id="ARBA00022475"/>
    </source>
</evidence>
<dbReference type="Gene3D" id="3.40.50.300">
    <property type="entry name" value="P-loop containing nucleotide triphosphate hydrolases"/>
    <property type="match status" value="1"/>
</dbReference>
<keyword evidence="12 15" id="KW-0342">GTP-binding</keyword>
<evidence type="ECO:0000256" key="16">
    <source>
        <dbReference type="PIRSR" id="PIRSR603373-2"/>
    </source>
</evidence>
<evidence type="ECO:0000256" key="9">
    <source>
        <dbReference type="ARBA" id="ARBA00022989"/>
    </source>
</evidence>
<dbReference type="InterPro" id="IPR011640">
    <property type="entry name" value="Fe2_transport_prot_B_C"/>
</dbReference>
<dbReference type="InterPro" id="IPR011642">
    <property type="entry name" value="Gate_dom"/>
</dbReference>
<evidence type="ECO:0000256" key="11">
    <source>
        <dbReference type="ARBA" id="ARBA00023065"/>
    </source>
</evidence>
<dbReference type="Pfam" id="PF07670">
    <property type="entry name" value="Gate"/>
    <property type="match status" value="2"/>
</dbReference>
<feature type="binding site" evidence="16">
    <location>
        <position position="23"/>
    </location>
    <ligand>
        <name>Mg(2+)</name>
        <dbReference type="ChEBI" id="CHEBI:18420"/>
        <label>2</label>
    </ligand>
</feature>
<keyword evidence="4" id="KW-1003">Cell membrane</keyword>
<keyword evidence="13 17" id="KW-0472">Membrane</keyword>
<feature type="transmembrane region" description="Helical" evidence="17">
    <location>
        <begin position="643"/>
        <end position="665"/>
    </location>
</feature>
<feature type="transmembrane region" description="Helical" evidence="17">
    <location>
        <begin position="671"/>
        <end position="690"/>
    </location>
</feature>
<protein>
    <recommendedName>
        <fullName evidence="14 17">Ferrous iron transport protein B</fullName>
    </recommendedName>
</protein>
<evidence type="ECO:0000256" key="15">
    <source>
        <dbReference type="PIRSR" id="PIRSR603373-1"/>
    </source>
</evidence>
<keyword evidence="9 17" id="KW-1133">Transmembrane helix</keyword>
<dbReference type="Pfam" id="PF07664">
    <property type="entry name" value="FeoB_C"/>
    <property type="match status" value="1"/>
</dbReference>
<dbReference type="PANTHER" id="PTHR43185:SF1">
    <property type="entry name" value="FE(2+) TRANSPORTER FEOB"/>
    <property type="match status" value="1"/>
</dbReference>
<dbReference type="FunFam" id="3.40.50.300:FF:000426">
    <property type="entry name" value="Ferrous iron transport protein B"/>
    <property type="match status" value="1"/>
</dbReference>
<feature type="transmembrane region" description="Helical" evidence="17">
    <location>
        <begin position="280"/>
        <end position="298"/>
    </location>
</feature>
<dbReference type="InterPro" id="IPR050860">
    <property type="entry name" value="FeoB_GTPase"/>
</dbReference>
<reference evidence="19 20" key="1">
    <citation type="journal article" date="2019" name="Int. J. Syst. Evol. Microbiol.">
        <title>Lactobacillus salitolerans sp. nov., a novel lactic acid bacterium isolated from spent mushroom substrates.</title>
        <authorList>
            <person name="Tohno M."/>
            <person name="Tanizawa Y."/>
            <person name="Kojima Y."/>
            <person name="Sakamoto M."/>
            <person name="Nakamura Y."/>
            <person name="Ohkuma M."/>
            <person name="Kobayashi H."/>
        </authorList>
    </citation>
    <scope>NUCLEOTIDE SEQUENCE [LARGE SCALE GENOMIC DNA]</scope>
    <source>
        <strain evidence="19 20">YK43</strain>
    </source>
</reference>
<keyword evidence="16" id="KW-0479">Metal-binding</keyword>
<accession>A0A401IQS8</accession>
<evidence type="ECO:0000256" key="7">
    <source>
        <dbReference type="ARBA" id="ARBA00022692"/>
    </source>
</evidence>
<evidence type="ECO:0000256" key="5">
    <source>
        <dbReference type="ARBA" id="ARBA00022496"/>
    </source>
</evidence>
<feature type="binding site" evidence="16">
    <location>
        <position position="19"/>
    </location>
    <ligand>
        <name>Mg(2+)</name>
        <dbReference type="ChEBI" id="CHEBI:18420"/>
        <label>2</label>
    </ligand>
</feature>
<feature type="transmembrane region" description="Helical" evidence="17">
    <location>
        <begin position="511"/>
        <end position="530"/>
    </location>
</feature>
<feature type="transmembrane region" description="Helical" evidence="17">
    <location>
        <begin position="611"/>
        <end position="631"/>
    </location>
</feature>
<keyword evidence="5 17" id="KW-0410">Iron transport</keyword>